<organism evidence="1 2">
    <name type="scientific">Bauhinia variegata</name>
    <name type="common">Purple orchid tree</name>
    <name type="synonym">Phanera variegata</name>
    <dbReference type="NCBI Taxonomy" id="167791"/>
    <lineage>
        <taxon>Eukaryota</taxon>
        <taxon>Viridiplantae</taxon>
        <taxon>Streptophyta</taxon>
        <taxon>Embryophyta</taxon>
        <taxon>Tracheophyta</taxon>
        <taxon>Spermatophyta</taxon>
        <taxon>Magnoliopsida</taxon>
        <taxon>eudicotyledons</taxon>
        <taxon>Gunneridae</taxon>
        <taxon>Pentapetalae</taxon>
        <taxon>rosids</taxon>
        <taxon>fabids</taxon>
        <taxon>Fabales</taxon>
        <taxon>Fabaceae</taxon>
        <taxon>Cercidoideae</taxon>
        <taxon>Cercideae</taxon>
        <taxon>Bauhiniinae</taxon>
        <taxon>Bauhinia</taxon>
    </lineage>
</organism>
<evidence type="ECO:0000313" key="2">
    <source>
        <dbReference type="Proteomes" id="UP000828941"/>
    </source>
</evidence>
<dbReference type="Proteomes" id="UP000828941">
    <property type="component" value="Chromosome 9"/>
</dbReference>
<dbReference type="EMBL" id="CM039434">
    <property type="protein sequence ID" value="KAI4324135.1"/>
    <property type="molecule type" value="Genomic_DNA"/>
</dbReference>
<proteinExistence type="predicted"/>
<comment type="caution">
    <text evidence="1">The sequence shown here is derived from an EMBL/GenBank/DDBJ whole genome shotgun (WGS) entry which is preliminary data.</text>
</comment>
<protein>
    <submittedName>
        <fullName evidence="1">Uncharacterized protein</fullName>
    </submittedName>
</protein>
<keyword evidence="2" id="KW-1185">Reference proteome</keyword>
<evidence type="ECO:0000313" key="1">
    <source>
        <dbReference type="EMBL" id="KAI4324135.1"/>
    </source>
</evidence>
<name>A0ACB9MJV3_BAUVA</name>
<gene>
    <name evidence="1" type="ORF">L6164_023697</name>
</gene>
<reference evidence="1 2" key="1">
    <citation type="journal article" date="2022" name="DNA Res.">
        <title>Chromosomal-level genome assembly of the orchid tree Bauhinia variegata (Leguminosae; Cercidoideae) supports the allotetraploid origin hypothesis of Bauhinia.</title>
        <authorList>
            <person name="Zhong Y."/>
            <person name="Chen Y."/>
            <person name="Zheng D."/>
            <person name="Pang J."/>
            <person name="Liu Y."/>
            <person name="Luo S."/>
            <person name="Meng S."/>
            <person name="Qian L."/>
            <person name="Wei D."/>
            <person name="Dai S."/>
            <person name="Zhou R."/>
        </authorList>
    </citation>
    <scope>NUCLEOTIDE SEQUENCE [LARGE SCALE GENOMIC DNA]</scope>
    <source>
        <strain evidence="1">BV-YZ2020</strain>
    </source>
</reference>
<sequence length="86" mass="10059">MYESTGIHPRSAKAKSMRTKRPSKRRTSRISKSEGSSIMGEKEETRFCLPFKKRRMENLDGWEGDGLPCLYDTCYDEQPEKLLKRL</sequence>
<accession>A0ACB9MJV3</accession>